<dbReference type="Pfam" id="PF25455">
    <property type="entry name" value="Beta-barrel_CAF17_C"/>
    <property type="match status" value="1"/>
</dbReference>
<evidence type="ECO:0000313" key="5">
    <source>
        <dbReference type="Proteomes" id="UP001183619"/>
    </source>
</evidence>
<protein>
    <submittedName>
        <fullName evidence="4">Folate-binding protein YgfZ</fullName>
    </submittedName>
</protein>
<evidence type="ECO:0000256" key="2">
    <source>
        <dbReference type="SAM" id="MobiDB-lite"/>
    </source>
</evidence>
<dbReference type="PANTHER" id="PTHR22602:SF0">
    <property type="entry name" value="TRANSFERASE CAF17, MITOCHONDRIAL-RELATED"/>
    <property type="match status" value="1"/>
</dbReference>
<dbReference type="NCBIfam" id="TIGR03317">
    <property type="entry name" value="ygfZ_signature"/>
    <property type="match status" value="1"/>
</dbReference>
<dbReference type="SUPFAM" id="SSF103025">
    <property type="entry name" value="Folate-binding domain"/>
    <property type="match status" value="1"/>
</dbReference>
<feature type="domain" description="CAF17 C-terminal" evidence="3">
    <location>
        <begin position="246"/>
        <end position="314"/>
    </location>
</feature>
<gene>
    <name evidence="4" type="ORF">J2S37_000269</name>
</gene>
<evidence type="ECO:0000256" key="1">
    <source>
        <dbReference type="ARBA" id="ARBA00022946"/>
    </source>
</evidence>
<comment type="caution">
    <text evidence="4">The sequence shown here is derived from an EMBL/GenBank/DDBJ whole genome shotgun (WGS) entry which is preliminary data.</text>
</comment>
<feature type="compositionally biased region" description="Basic and acidic residues" evidence="2">
    <location>
        <begin position="323"/>
        <end position="336"/>
    </location>
</feature>
<dbReference type="EMBL" id="JAVDYF010000001">
    <property type="protein sequence ID" value="MDR7353731.1"/>
    <property type="molecule type" value="Genomic_DNA"/>
</dbReference>
<accession>A0ABU2B542</accession>
<sequence>MMVSPLLSLPGAAEFSADEQCPQLYKNVAWHYGNPLVEQRYLADKALVDRSNRTVIAIRGVDRETFLNNLLSQQLLEAPTATQALNLDGQGRVLHQMDVFAYDQCLFLDTVGGIDLLEYLQKMIFWSQVEVELSDYRILSVFGGYEGEFPHRLARGWVDVFVPADRLLEESMRLMEAGYRPVGLMAFEALRVQSCQPEATLDFDHKSIPHEAPVLIGQAVHLNKGCYRGQETVARVENLGRSPRILVRVHIDGFAPTQPQPGDAISSGGRTVGRMGTVVHDLDFGPIGLALVKRSAVSSTLAVGDVALSVDPDSIPSENTEQAGKKAIEKLRGLNP</sequence>
<dbReference type="InterPro" id="IPR045179">
    <property type="entry name" value="YgfZ/GcvT"/>
</dbReference>
<dbReference type="Proteomes" id="UP001183619">
    <property type="component" value="Unassembled WGS sequence"/>
</dbReference>
<proteinExistence type="predicted"/>
<dbReference type="PANTHER" id="PTHR22602">
    <property type="entry name" value="TRANSFERASE CAF17, MITOCHONDRIAL-RELATED"/>
    <property type="match status" value="1"/>
</dbReference>
<evidence type="ECO:0000259" key="3">
    <source>
        <dbReference type="Pfam" id="PF25455"/>
    </source>
</evidence>
<dbReference type="InterPro" id="IPR057460">
    <property type="entry name" value="CAF17_C"/>
</dbReference>
<name>A0ABU2B542_9CORY</name>
<dbReference type="Gene3D" id="3.30.1360.120">
    <property type="entry name" value="Probable tRNA modification gtpase trme, domain 1"/>
    <property type="match status" value="2"/>
</dbReference>
<evidence type="ECO:0000313" key="4">
    <source>
        <dbReference type="EMBL" id="MDR7353731.1"/>
    </source>
</evidence>
<dbReference type="RefSeq" id="WP_277105336.1">
    <property type="nucleotide sequence ID" value="NZ_BAAAJS010000039.1"/>
</dbReference>
<reference evidence="4 5" key="1">
    <citation type="submission" date="2023-07" db="EMBL/GenBank/DDBJ databases">
        <title>Sequencing the genomes of 1000 actinobacteria strains.</title>
        <authorList>
            <person name="Klenk H.-P."/>
        </authorList>
    </citation>
    <scope>NUCLEOTIDE SEQUENCE [LARGE SCALE GENOMIC DNA]</scope>
    <source>
        <strain evidence="4 5">DSM 44508</strain>
    </source>
</reference>
<keyword evidence="1" id="KW-0809">Transit peptide</keyword>
<dbReference type="InterPro" id="IPR017703">
    <property type="entry name" value="YgfZ/GCV_T_CS"/>
</dbReference>
<dbReference type="InterPro" id="IPR027266">
    <property type="entry name" value="TrmE/GcvT-like"/>
</dbReference>
<organism evidence="4 5">
    <name type="scientific">Corynebacterium felinum</name>
    <dbReference type="NCBI Taxonomy" id="131318"/>
    <lineage>
        <taxon>Bacteria</taxon>
        <taxon>Bacillati</taxon>
        <taxon>Actinomycetota</taxon>
        <taxon>Actinomycetes</taxon>
        <taxon>Mycobacteriales</taxon>
        <taxon>Corynebacteriaceae</taxon>
        <taxon>Corynebacterium</taxon>
    </lineage>
</organism>
<feature type="region of interest" description="Disordered" evidence="2">
    <location>
        <begin position="311"/>
        <end position="336"/>
    </location>
</feature>
<keyword evidence="5" id="KW-1185">Reference proteome</keyword>